<protein>
    <submittedName>
        <fullName evidence="2">Hydrolase, alpha/beta fold family</fullName>
    </submittedName>
</protein>
<name>A0A6J4V9N5_9BACT</name>
<sequence>GTGNQHGVDGRHRSDRGSPPLRGHRPLLGGRIGAADRLRPPRPDQQWALAAGAAAARGRGLPLPGARLAARRPFPGDAPRRRPLPARARPAGRRVPRRPRAARGHARWQRHRRRHQPARGRAPPRAHRRPRPPQLRRLRALPTASGASLQMGRVRPRRHRADGPRVPPTAGRPAGLRPPRPPRPGSCRARLVLRPVQPRTWRAARPDQGPPRPRQARDPGGRRALPELPPAGPDRLGRGRPGLPEGGRAAPGGGVPRRPPGDGSRLPRLRLGGPAGPPSRADRLRRRPAAGPGRRARRRARPRRRRGAV</sequence>
<feature type="compositionally biased region" description="Basic residues" evidence="1">
    <location>
        <begin position="283"/>
        <end position="309"/>
    </location>
</feature>
<accession>A0A6J4V9N5</accession>
<feature type="region of interest" description="Disordered" evidence="1">
    <location>
        <begin position="1"/>
        <end position="309"/>
    </location>
</feature>
<dbReference type="GO" id="GO:0016787">
    <property type="term" value="F:hydrolase activity"/>
    <property type="evidence" value="ECO:0007669"/>
    <property type="project" value="UniProtKB-KW"/>
</dbReference>
<feature type="compositionally biased region" description="Low complexity" evidence="1">
    <location>
        <begin position="48"/>
        <end position="77"/>
    </location>
</feature>
<feature type="compositionally biased region" description="Low complexity" evidence="1">
    <location>
        <begin position="261"/>
        <end position="272"/>
    </location>
</feature>
<feature type="non-terminal residue" evidence="2">
    <location>
        <position position="1"/>
    </location>
</feature>
<dbReference type="AlphaFoldDB" id="A0A6J4V9N5"/>
<organism evidence="2">
    <name type="scientific">uncultured Thermomicrobiales bacterium</name>
    <dbReference type="NCBI Taxonomy" id="1645740"/>
    <lineage>
        <taxon>Bacteria</taxon>
        <taxon>Pseudomonadati</taxon>
        <taxon>Thermomicrobiota</taxon>
        <taxon>Thermomicrobia</taxon>
        <taxon>Thermomicrobiales</taxon>
        <taxon>environmental samples</taxon>
    </lineage>
</organism>
<proteinExistence type="predicted"/>
<feature type="compositionally biased region" description="Basic residues" evidence="1">
    <location>
        <begin position="90"/>
        <end position="139"/>
    </location>
</feature>
<feature type="non-terminal residue" evidence="2">
    <location>
        <position position="309"/>
    </location>
</feature>
<keyword evidence="2" id="KW-0378">Hydrolase</keyword>
<evidence type="ECO:0000256" key="1">
    <source>
        <dbReference type="SAM" id="MobiDB-lite"/>
    </source>
</evidence>
<evidence type="ECO:0000313" key="2">
    <source>
        <dbReference type="EMBL" id="CAA9568106.1"/>
    </source>
</evidence>
<reference evidence="2" key="1">
    <citation type="submission" date="2020-02" db="EMBL/GenBank/DDBJ databases">
        <authorList>
            <person name="Meier V. D."/>
        </authorList>
    </citation>
    <scope>NUCLEOTIDE SEQUENCE</scope>
    <source>
        <strain evidence="2">AVDCRST_MAG49</strain>
    </source>
</reference>
<dbReference type="EMBL" id="CADCWG010000219">
    <property type="protein sequence ID" value="CAA9568106.1"/>
    <property type="molecule type" value="Genomic_DNA"/>
</dbReference>
<feature type="compositionally biased region" description="Basic and acidic residues" evidence="1">
    <location>
        <begin position="215"/>
        <end position="225"/>
    </location>
</feature>
<gene>
    <name evidence="2" type="ORF">AVDCRST_MAG49-3282</name>
</gene>